<sequence length="105" mass="12084">MNQSKENIDTKGAAKTGVVPTFLVAIEQYFQRDERIIHDNFALKILPVAYQLFIKLMRFSALRDWIIKASEKQVPGIWSGFMCRKRYIDDKVVLGVTDEFSVDAV</sequence>
<reference evidence="1" key="1">
    <citation type="submission" date="2018-05" db="EMBL/GenBank/DDBJ databases">
        <authorList>
            <person name="Lanie J.A."/>
            <person name="Ng W.-L."/>
            <person name="Kazmierczak K.M."/>
            <person name="Andrzejewski T.M."/>
            <person name="Davidsen T.M."/>
            <person name="Wayne K.J."/>
            <person name="Tettelin H."/>
            <person name="Glass J.I."/>
            <person name="Rusch D."/>
            <person name="Podicherti R."/>
            <person name="Tsui H.-C.T."/>
            <person name="Winkler M.E."/>
        </authorList>
    </citation>
    <scope>NUCLEOTIDE SEQUENCE</scope>
</reference>
<proteinExistence type="predicted"/>
<dbReference type="AlphaFoldDB" id="A0A382EFH9"/>
<name>A0A382EFH9_9ZZZZ</name>
<dbReference type="GO" id="GO:0008168">
    <property type="term" value="F:methyltransferase activity"/>
    <property type="evidence" value="ECO:0007669"/>
    <property type="project" value="UniProtKB-KW"/>
</dbReference>
<protein>
    <submittedName>
        <fullName evidence="1">Uncharacterized protein</fullName>
    </submittedName>
</protein>
<dbReference type="EMBL" id="UINC01044164">
    <property type="protein sequence ID" value="SVB49235.1"/>
    <property type="molecule type" value="Genomic_DNA"/>
</dbReference>
<dbReference type="GO" id="GO:0032259">
    <property type="term" value="P:methylation"/>
    <property type="evidence" value="ECO:0007669"/>
    <property type="project" value="UniProtKB-KW"/>
</dbReference>
<gene>
    <name evidence="1" type="ORF">METZ01_LOCUS202089</name>
</gene>
<feature type="non-terminal residue" evidence="1">
    <location>
        <position position="105"/>
    </location>
</feature>
<organism evidence="1">
    <name type="scientific">marine metagenome</name>
    <dbReference type="NCBI Taxonomy" id="408172"/>
    <lineage>
        <taxon>unclassified sequences</taxon>
        <taxon>metagenomes</taxon>
        <taxon>ecological metagenomes</taxon>
    </lineage>
</organism>
<feature type="non-terminal residue" evidence="1">
    <location>
        <position position="1"/>
    </location>
</feature>
<evidence type="ECO:0000313" key="1">
    <source>
        <dbReference type="EMBL" id="SVB49235.1"/>
    </source>
</evidence>
<accession>A0A382EFH9</accession>